<feature type="region of interest" description="Disordered" evidence="1">
    <location>
        <begin position="59"/>
        <end position="87"/>
    </location>
</feature>
<evidence type="ECO:0000256" key="1">
    <source>
        <dbReference type="SAM" id="MobiDB-lite"/>
    </source>
</evidence>
<dbReference type="OrthoDB" id="2343287at2759"/>
<keyword evidence="3" id="KW-1185">Reference proteome</keyword>
<dbReference type="Proteomes" id="UP000789831">
    <property type="component" value="Unassembled WGS sequence"/>
</dbReference>
<name>A0A9N8WME3_9GLOM</name>
<feature type="compositionally biased region" description="Low complexity" evidence="1">
    <location>
        <begin position="242"/>
        <end position="260"/>
    </location>
</feature>
<reference evidence="2" key="1">
    <citation type="submission" date="2021-06" db="EMBL/GenBank/DDBJ databases">
        <authorList>
            <person name="Kallberg Y."/>
            <person name="Tangrot J."/>
            <person name="Rosling A."/>
        </authorList>
    </citation>
    <scope>NUCLEOTIDE SEQUENCE</scope>
    <source>
        <strain evidence="2">MT106</strain>
    </source>
</reference>
<dbReference type="AlphaFoldDB" id="A0A9N8WME3"/>
<evidence type="ECO:0000313" key="3">
    <source>
        <dbReference type="Proteomes" id="UP000789831"/>
    </source>
</evidence>
<accession>A0A9N8WME3</accession>
<gene>
    <name evidence="2" type="ORF">AGERDE_LOCUS3928</name>
</gene>
<dbReference type="EMBL" id="CAJVPL010000415">
    <property type="protein sequence ID" value="CAG8494554.1"/>
    <property type="molecule type" value="Genomic_DNA"/>
</dbReference>
<feature type="region of interest" description="Disordered" evidence="1">
    <location>
        <begin position="221"/>
        <end position="261"/>
    </location>
</feature>
<comment type="caution">
    <text evidence="2">The sequence shown here is derived from an EMBL/GenBank/DDBJ whole genome shotgun (WGS) entry which is preliminary data.</text>
</comment>
<protein>
    <submittedName>
        <fullName evidence="2">9894_t:CDS:1</fullName>
    </submittedName>
</protein>
<proteinExistence type="predicted"/>
<feature type="region of interest" description="Disordered" evidence="1">
    <location>
        <begin position="120"/>
        <end position="146"/>
    </location>
</feature>
<organism evidence="2 3">
    <name type="scientific">Ambispora gerdemannii</name>
    <dbReference type="NCBI Taxonomy" id="144530"/>
    <lineage>
        <taxon>Eukaryota</taxon>
        <taxon>Fungi</taxon>
        <taxon>Fungi incertae sedis</taxon>
        <taxon>Mucoromycota</taxon>
        <taxon>Glomeromycotina</taxon>
        <taxon>Glomeromycetes</taxon>
        <taxon>Archaeosporales</taxon>
        <taxon>Ambisporaceae</taxon>
        <taxon>Ambispora</taxon>
    </lineage>
</organism>
<evidence type="ECO:0000313" key="2">
    <source>
        <dbReference type="EMBL" id="CAG8494554.1"/>
    </source>
</evidence>
<sequence>MQIEDFPPEVYGFLVKYPPKKRAIVVERLLTYAIKKMEHKVSQRQEKKHVCEPSWWEDQEANVKPSTSKKGKQSEKHNNNINNDDCFPKRMVDEMTQTSNPYITGPKPAVKGSRGYKKMLAGKNNPIEPPPIEDMMMPSLSSKKKKSLRSERQLYYAATLNNLEESEEQSSSSSQSSSYSWNKRSTKNAEIVPDFCADPFVVSSLKKMTLQKPLTFETRASSRNVRSILPSPKVVPQKPNGKPNSNSSKEQQQKPPQQSKLKVNSLNEKKIAINFTSIPSSKSTADIAREFLESTFVAYLNPPAKNDNQNYEKSGNDLKEIILKAREKVRVKEENYLI</sequence>